<evidence type="ECO:0000313" key="1">
    <source>
        <dbReference type="EMBL" id="MBW79123.1"/>
    </source>
</evidence>
<sequence length="80" mass="9374">MRFSLTVCCSCFWRIILSFERIFIAKKSSLVLRLTSFTTPKAPDPRMRRYSYSVWHASLAGMCSLYFRSKSAFSRCKTSR</sequence>
<accession>A0A2M4DNI2</accession>
<proteinExistence type="predicted"/>
<dbReference type="EMBL" id="GGFL01014945">
    <property type="protein sequence ID" value="MBW79123.1"/>
    <property type="molecule type" value="Transcribed_RNA"/>
</dbReference>
<reference evidence="1" key="1">
    <citation type="submission" date="2018-01" db="EMBL/GenBank/DDBJ databases">
        <title>An insight into the sialome of Amazonian anophelines.</title>
        <authorList>
            <person name="Ribeiro J.M."/>
            <person name="Scarpassa V."/>
            <person name="Calvo E."/>
        </authorList>
    </citation>
    <scope>NUCLEOTIDE SEQUENCE</scope>
</reference>
<protein>
    <submittedName>
        <fullName evidence="1">Putative secreted protein</fullName>
    </submittedName>
</protein>
<dbReference type="AlphaFoldDB" id="A0A2M4DNI2"/>
<organism evidence="1">
    <name type="scientific">Anopheles darlingi</name>
    <name type="common">Mosquito</name>
    <dbReference type="NCBI Taxonomy" id="43151"/>
    <lineage>
        <taxon>Eukaryota</taxon>
        <taxon>Metazoa</taxon>
        <taxon>Ecdysozoa</taxon>
        <taxon>Arthropoda</taxon>
        <taxon>Hexapoda</taxon>
        <taxon>Insecta</taxon>
        <taxon>Pterygota</taxon>
        <taxon>Neoptera</taxon>
        <taxon>Endopterygota</taxon>
        <taxon>Diptera</taxon>
        <taxon>Nematocera</taxon>
        <taxon>Culicoidea</taxon>
        <taxon>Culicidae</taxon>
        <taxon>Anophelinae</taxon>
        <taxon>Anopheles</taxon>
    </lineage>
</organism>
<name>A0A2M4DNI2_ANODA</name>